<keyword evidence="4" id="KW-1185">Reference proteome</keyword>
<dbReference type="InterPro" id="IPR005645">
    <property type="entry name" value="FSH-like_dom"/>
</dbReference>
<dbReference type="InterPro" id="IPR029058">
    <property type="entry name" value="AB_hydrolase_fold"/>
</dbReference>
<dbReference type="InterPro" id="IPR050593">
    <property type="entry name" value="LovG"/>
</dbReference>
<dbReference type="GO" id="GO:0005634">
    <property type="term" value="C:nucleus"/>
    <property type="evidence" value="ECO:0007669"/>
    <property type="project" value="TreeGrafter"/>
</dbReference>
<dbReference type="EMBL" id="CAJPDS010000028">
    <property type="protein sequence ID" value="CAF9921591.1"/>
    <property type="molecule type" value="Genomic_DNA"/>
</dbReference>
<dbReference type="GO" id="GO:0016787">
    <property type="term" value="F:hydrolase activity"/>
    <property type="evidence" value="ECO:0007669"/>
    <property type="project" value="UniProtKB-KW"/>
</dbReference>
<proteinExistence type="predicted"/>
<feature type="domain" description="Serine hydrolase" evidence="2">
    <location>
        <begin position="75"/>
        <end position="215"/>
    </location>
</feature>
<dbReference type="OrthoDB" id="414698at2759"/>
<protein>
    <recommendedName>
        <fullName evidence="2">Serine hydrolase domain-containing protein</fullName>
    </recommendedName>
</protein>
<dbReference type="PANTHER" id="PTHR48070">
    <property type="entry name" value="ESTERASE OVCA2"/>
    <property type="match status" value="1"/>
</dbReference>
<dbReference type="Gene3D" id="3.40.50.1820">
    <property type="entry name" value="alpha/beta hydrolase"/>
    <property type="match status" value="1"/>
</dbReference>
<evidence type="ECO:0000313" key="3">
    <source>
        <dbReference type="EMBL" id="CAF9921591.1"/>
    </source>
</evidence>
<sequence length="247" mass="26971">MPFVLLKIAAPIKRELAKDGKSIDFHCINGKTEAHLFLGSESSFEGPFYGYYDEIVSTLEDVAPWILTTSLLDAKPEDWMRKFRENGRPTVNPTAAVAYIQDYADHQSEPFDLVLGFSEGASVAASTIVHQARTHCLNAFKGAIFIGGYPPYDMESHRSLLADEDTTRIRIPTAHIVGSADPSRASSLALYNICDAETSILFDHDKGHIVPTDGKSTMGMAAAIREVRDGMLVARSHGSLVAGMPKL</sequence>
<comment type="caution">
    <text evidence="3">The sequence shown here is derived from an EMBL/GenBank/DDBJ whole genome shotgun (WGS) entry which is preliminary data.</text>
</comment>
<keyword evidence="1" id="KW-0378">Hydrolase</keyword>
<dbReference type="AlphaFoldDB" id="A0A8H3FII8"/>
<name>A0A8H3FII8_9LECA</name>
<dbReference type="Pfam" id="PF03959">
    <property type="entry name" value="FSH1"/>
    <property type="match status" value="1"/>
</dbReference>
<dbReference type="PANTHER" id="PTHR48070:SF4">
    <property type="entry name" value="ESTERASE ALNB"/>
    <property type="match status" value="1"/>
</dbReference>
<dbReference type="Proteomes" id="UP000664521">
    <property type="component" value="Unassembled WGS sequence"/>
</dbReference>
<evidence type="ECO:0000313" key="4">
    <source>
        <dbReference type="Proteomes" id="UP000664521"/>
    </source>
</evidence>
<evidence type="ECO:0000259" key="2">
    <source>
        <dbReference type="Pfam" id="PF03959"/>
    </source>
</evidence>
<dbReference type="GO" id="GO:0005737">
    <property type="term" value="C:cytoplasm"/>
    <property type="evidence" value="ECO:0007669"/>
    <property type="project" value="TreeGrafter"/>
</dbReference>
<dbReference type="GO" id="GO:0019748">
    <property type="term" value="P:secondary metabolic process"/>
    <property type="evidence" value="ECO:0007669"/>
    <property type="project" value="TreeGrafter"/>
</dbReference>
<organism evidence="3 4">
    <name type="scientific">Heterodermia speciosa</name>
    <dbReference type="NCBI Taxonomy" id="116794"/>
    <lineage>
        <taxon>Eukaryota</taxon>
        <taxon>Fungi</taxon>
        <taxon>Dikarya</taxon>
        <taxon>Ascomycota</taxon>
        <taxon>Pezizomycotina</taxon>
        <taxon>Lecanoromycetes</taxon>
        <taxon>OSLEUM clade</taxon>
        <taxon>Lecanoromycetidae</taxon>
        <taxon>Caliciales</taxon>
        <taxon>Physciaceae</taxon>
        <taxon>Heterodermia</taxon>
    </lineage>
</organism>
<dbReference type="SUPFAM" id="SSF53474">
    <property type="entry name" value="alpha/beta-Hydrolases"/>
    <property type="match status" value="1"/>
</dbReference>
<gene>
    <name evidence="3" type="ORF">HETSPECPRED_004591</name>
</gene>
<evidence type="ECO:0000256" key="1">
    <source>
        <dbReference type="ARBA" id="ARBA00022801"/>
    </source>
</evidence>
<reference evidence="3" key="1">
    <citation type="submission" date="2021-03" db="EMBL/GenBank/DDBJ databases">
        <authorList>
            <person name="Tagirdzhanova G."/>
        </authorList>
    </citation>
    <scope>NUCLEOTIDE SEQUENCE</scope>
</reference>
<accession>A0A8H3FII8</accession>